<dbReference type="Pfam" id="PF07372">
    <property type="entry name" value="DUF1491"/>
    <property type="match status" value="1"/>
</dbReference>
<reference evidence="1" key="1">
    <citation type="submission" date="2016-03" db="EMBL/GenBank/DDBJ databases">
        <authorList>
            <person name="Ploux O."/>
        </authorList>
    </citation>
    <scope>NUCLEOTIDE SEQUENCE</scope>
    <source>
        <strain evidence="1">UC10</strain>
    </source>
</reference>
<name>A0A1Y5PXQ2_9SPHN</name>
<accession>A0A1Y5PXQ2</accession>
<evidence type="ECO:0000313" key="1">
    <source>
        <dbReference type="EMBL" id="SBV34759.1"/>
    </source>
</evidence>
<sequence>MTRLKSRFLVDLLLRRTEAAGGFATVLAKGDDTSGIILVQCSDRGEPGPLLERRFGPGGHYIWEAVGANDAKDGESRKNYQERRRKADPDLWIVELDIADAPRLVAEWAALT</sequence>
<proteinExistence type="predicted"/>
<dbReference type="AlphaFoldDB" id="A0A1Y5PXQ2"/>
<dbReference type="EMBL" id="LT598653">
    <property type="protein sequence ID" value="SBV34759.1"/>
    <property type="molecule type" value="Genomic_DNA"/>
</dbReference>
<evidence type="ECO:0008006" key="2">
    <source>
        <dbReference type="Google" id="ProtNLM"/>
    </source>
</evidence>
<protein>
    <recommendedName>
        <fullName evidence="2">DUF1491 family protein</fullName>
    </recommendedName>
</protein>
<dbReference type="RefSeq" id="WP_295321713.1">
    <property type="nucleotide sequence ID" value="NZ_LT598653.1"/>
</dbReference>
<dbReference type="KEGG" id="sphu:SPPYR_3644"/>
<organism evidence="1">
    <name type="scientific">uncultured Sphingopyxis sp</name>
    <dbReference type="NCBI Taxonomy" id="310581"/>
    <lineage>
        <taxon>Bacteria</taxon>
        <taxon>Pseudomonadati</taxon>
        <taxon>Pseudomonadota</taxon>
        <taxon>Alphaproteobacteria</taxon>
        <taxon>Sphingomonadales</taxon>
        <taxon>Sphingomonadaceae</taxon>
        <taxon>Sphingopyxis</taxon>
        <taxon>environmental samples</taxon>
    </lineage>
</organism>
<gene>
    <name evidence="1" type="ORF">SPPYR_3644</name>
</gene>
<dbReference type="InterPro" id="IPR009964">
    <property type="entry name" value="DUF1491"/>
</dbReference>
<dbReference type="Gene3D" id="3.40.1530.20">
    <property type="entry name" value="Protein of unknown function (DUF1491)"/>
    <property type="match status" value="1"/>
</dbReference>